<dbReference type="RefSeq" id="WP_303306465.1">
    <property type="nucleotide sequence ID" value="NZ_JAUOEO010000001.1"/>
</dbReference>
<organism evidence="1 2">
    <name type="scientific">Flavivirga spongiicola</name>
    <dbReference type="NCBI Taxonomy" id="421621"/>
    <lineage>
        <taxon>Bacteria</taxon>
        <taxon>Pseudomonadati</taxon>
        <taxon>Bacteroidota</taxon>
        <taxon>Flavobacteriia</taxon>
        <taxon>Flavobacteriales</taxon>
        <taxon>Flavobacteriaceae</taxon>
        <taxon>Flavivirga</taxon>
    </lineage>
</organism>
<dbReference type="Proteomes" id="UP001337305">
    <property type="component" value="Unassembled WGS sequence"/>
</dbReference>
<gene>
    <name evidence="1" type="ORF">N1F79_13415</name>
</gene>
<name>A0ABU7XUS2_9FLAO</name>
<evidence type="ECO:0000313" key="2">
    <source>
        <dbReference type="Proteomes" id="UP001337305"/>
    </source>
</evidence>
<comment type="caution">
    <text evidence="1">The sequence shown here is derived from an EMBL/GenBank/DDBJ whole genome shotgun (WGS) entry which is preliminary data.</text>
</comment>
<protein>
    <submittedName>
        <fullName evidence="1">Uncharacterized protein</fullName>
    </submittedName>
</protein>
<dbReference type="EMBL" id="JAODOP010000004">
    <property type="protein sequence ID" value="MEF3834131.1"/>
    <property type="molecule type" value="Genomic_DNA"/>
</dbReference>
<accession>A0ABU7XUS2</accession>
<proteinExistence type="predicted"/>
<reference evidence="1 2" key="1">
    <citation type="submission" date="2022-09" db="EMBL/GenBank/DDBJ databases">
        <title>Genome sequencing of Flavivirga sp. MEBiC05379.</title>
        <authorList>
            <person name="Oh H.-M."/>
            <person name="Kwon K.K."/>
            <person name="Park M.J."/>
            <person name="Yang S.-H."/>
        </authorList>
    </citation>
    <scope>NUCLEOTIDE SEQUENCE [LARGE SCALE GENOMIC DNA]</scope>
    <source>
        <strain evidence="1 2">MEBiC05379</strain>
    </source>
</reference>
<evidence type="ECO:0000313" key="1">
    <source>
        <dbReference type="EMBL" id="MEF3834131.1"/>
    </source>
</evidence>
<sequence length="161" mass="19415">MKEVIGQYPEVVKRVKKYLNKLNLSGHQKSNLEFSLEKLKKYVELKKKEINNLQFINNFNDLNENKVYSYFYKKLVDKKYLTQESLELYLKLAFEELEYPSSRFRFSEKAKSKNIKKIFYNFYKVESSKPHGEQEKYVKILGEYFEGYSTDALKTNFSKIY</sequence>
<keyword evidence="2" id="KW-1185">Reference proteome</keyword>